<evidence type="ECO:0000256" key="1">
    <source>
        <dbReference type="SAM" id="Phobius"/>
    </source>
</evidence>
<evidence type="ECO:0000313" key="3">
    <source>
        <dbReference type="Proteomes" id="UP001549307"/>
    </source>
</evidence>
<sequence length="75" mass="8137">MSKNATSAPIERENNLGTSIVLFVVMIVLFLGSIYSLSFLSLENPWPMAVCLGLFALAFWIPQTILGRSDSAGES</sequence>
<name>A0ABV2P7D2_9MICC</name>
<dbReference type="EMBL" id="JBEPSN010000006">
    <property type="protein sequence ID" value="MET4540679.1"/>
    <property type="molecule type" value="Genomic_DNA"/>
</dbReference>
<protein>
    <submittedName>
        <fullName evidence="2">Uncharacterized membrane protein YgdD (TMEM256/DUF423 family)</fullName>
    </submittedName>
</protein>
<feature type="transmembrane region" description="Helical" evidence="1">
    <location>
        <begin position="46"/>
        <end position="66"/>
    </location>
</feature>
<keyword evidence="1" id="KW-0472">Membrane</keyword>
<organism evidence="2 3">
    <name type="scientific">Arthrobacter bambusae</name>
    <dbReference type="NCBI Taxonomy" id="1338426"/>
    <lineage>
        <taxon>Bacteria</taxon>
        <taxon>Bacillati</taxon>
        <taxon>Actinomycetota</taxon>
        <taxon>Actinomycetes</taxon>
        <taxon>Micrococcales</taxon>
        <taxon>Micrococcaceae</taxon>
        <taxon>Arthrobacter</taxon>
    </lineage>
</organism>
<keyword evidence="1" id="KW-1133">Transmembrane helix</keyword>
<proteinExistence type="predicted"/>
<evidence type="ECO:0000313" key="2">
    <source>
        <dbReference type="EMBL" id="MET4540679.1"/>
    </source>
</evidence>
<dbReference type="RefSeq" id="WP_354229927.1">
    <property type="nucleotide sequence ID" value="NZ_JBEPSN010000006.1"/>
</dbReference>
<dbReference type="Proteomes" id="UP001549307">
    <property type="component" value="Unassembled WGS sequence"/>
</dbReference>
<accession>A0ABV2P7D2</accession>
<gene>
    <name evidence="2" type="ORF">ABIE37_002467</name>
</gene>
<comment type="caution">
    <text evidence="2">The sequence shown here is derived from an EMBL/GenBank/DDBJ whole genome shotgun (WGS) entry which is preliminary data.</text>
</comment>
<keyword evidence="3" id="KW-1185">Reference proteome</keyword>
<keyword evidence="1" id="KW-0812">Transmembrane</keyword>
<feature type="transmembrane region" description="Helical" evidence="1">
    <location>
        <begin position="20"/>
        <end position="40"/>
    </location>
</feature>
<dbReference type="GeneID" id="92753402"/>
<reference evidence="2 3" key="1">
    <citation type="submission" date="2024-06" db="EMBL/GenBank/DDBJ databases">
        <title>Sorghum-associated microbial communities from plants grown in Nebraska, USA.</title>
        <authorList>
            <person name="Schachtman D."/>
        </authorList>
    </citation>
    <scope>NUCLEOTIDE SEQUENCE [LARGE SCALE GENOMIC DNA]</scope>
    <source>
        <strain evidence="2 3">3552</strain>
    </source>
</reference>